<dbReference type="Gene3D" id="3.40.190.10">
    <property type="entry name" value="Periplasmic binding protein-like II"/>
    <property type="match status" value="2"/>
</dbReference>
<keyword evidence="2" id="KW-0805">Transcription regulation</keyword>
<dbReference type="InterPro" id="IPR036388">
    <property type="entry name" value="WH-like_DNA-bd_sf"/>
</dbReference>
<dbReference type="Pfam" id="PF03466">
    <property type="entry name" value="LysR_substrate"/>
    <property type="match status" value="1"/>
</dbReference>
<keyword evidence="4" id="KW-0804">Transcription</keyword>
<accession>A0ABW9A0Z5</accession>
<dbReference type="RefSeq" id="WP_408335212.1">
    <property type="nucleotide sequence ID" value="NZ_JAQQFH010000051.1"/>
</dbReference>
<dbReference type="SUPFAM" id="SSF46785">
    <property type="entry name" value="Winged helix' DNA-binding domain"/>
    <property type="match status" value="1"/>
</dbReference>
<dbReference type="InterPro" id="IPR058163">
    <property type="entry name" value="LysR-type_TF_proteobact-type"/>
</dbReference>
<keyword evidence="3" id="KW-0238">DNA-binding</keyword>
<dbReference type="SUPFAM" id="SSF53850">
    <property type="entry name" value="Periplasmic binding protein-like II"/>
    <property type="match status" value="1"/>
</dbReference>
<comment type="similarity">
    <text evidence="1">Belongs to the LysR transcriptional regulatory family.</text>
</comment>
<dbReference type="CDD" id="cd08476">
    <property type="entry name" value="PBP2_CrgA_like_7"/>
    <property type="match status" value="1"/>
</dbReference>
<comment type="caution">
    <text evidence="6">The sequence shown here is derived from an EMBL/GenBank/DDBJ whole genome shotgun (WGS) entry which is preliminary data.</text>
</comment>
<dbReference type="EMBL" id="JAQQFN010000044">
    <property type="protein sequence ID" value="MFL9888635.1"/>
    <property type="molecule type" value="Genomic_DNA"/>
</dbReference>
<keyword evidence="7" id="KW-1185">Reference proteome</keyword>
<sequence length="303" mass="34220">MDSVAINIFIRVAESRSFVVAGRAVGVSSSGVGKSVTRLEQSLGVRLFHRSTRSVTLTAEGEMFLERARRIMAEIDAARSELFQTAATPKGRLRIGLPMVGDPFLPVLAAFQREFPAIGLDLEFDNRKVDVIEEGFDVVIRSGEIEDSRLTSRHLGKFRMMLVGSPDYFSRFGRPQCPRDLSSHACIQFRISSSGKLQSWKLRRRPDDVEHHLSTKMTCNTNEARLYFAIEGLGIAYLSEFSAREALDSGKLETVLDNFIEEENSFRLLWPSGRHISPKVRVFIDFMSSYVPIKREKDSENHV</sequence>
<evidence type="ECO:0000256" key="1">
    <source>
        <dbReference type="ARBA" id="ARBA00009437"/>
    </source>
</evidence>
<dbReference type="InterPro" id="IPR005119">
    <property type="entry name" value="LysR_subst-bd"/>
</dbReference>
<dbReference type="InterPro" id="IPR000847">
    <property type="entry name" value="LysR_HTH_N"/>
</dbReference>
<organism evidence="6 7">
    <name type="scientific">Paraburkholderia agricolaris</name>
    <dbReference type="NCBI Taxonomy" id="2152888"/>
    <lineage>
        <taxon>Bacteria</taxon>
        <taxon>Pseudomonadati</taxon>
        <taxon>Pseudomonadota</taxon>
        <taxon>Betaproteobacteria</taxon>
        <taxon>Burkholderiales</taxon>
        <taxon>Burkholderiaceae</taxon>
        <taxon>Paraburkholderia</taxon>
    </lineage>
</organism>
<feature type="domain" description="HTH lysR-type" evidence="5">
    <location>
        <begin position="1"/>
        <end position="58"/>
    </location>
</feature>
<reference evidence="6 7" key="1">
    <citation type="journal article" date="2024" name="Chem. Sci.">
        <title>Discovery of megapolipeptins by genome mining of a Burkholderiales bacteria collection.</title>
        <authorList>
            <person name="Paulo B.S."/>
            <person name="Recchia M.J.J."/>
            <person name="Lee S."/>
            <person name="Fergusson C.H."/>
            <person name="Romanowski S.B."/>
            <person name="Hernandez A."/>
            <person name="Krull N."/>
            <person name="Liu D.Y."/>
            <person name="Cavanagh H."/>
            <person name="Bos A."/>
            <person name="Gray C.A."/>
            <person name="Murphy B.T."/>
            <person name="Linington R.G."/>
            <person name="Eustaquio A.S."/>
        </authorList>
    </citation>
    <scope>NUCLEOTIDE SEQUENCE [LARGE SCALE GENOMIC DNA]</scope>
    <source>
        <strain evidence="6 7">RL16-012-BIC-B</strain>
    </source>
</reference>
<dbReference type="Proteomes" id="UP001629249">
    <property type="component" value="Unassembled WGS sequence"/>
</dbReference>
<dbReference type="InterPro" id="IPR036390">
    <property type="entry name" value="WH_DNA-bd_sf"/>
</dbReference>
<dbReference type="PANTHER" id="PTHR30537">
    <property type="entry name" value="HTH-TYPE TRANSCRIPTIONAL REGULATOR"/>
    <property type="match status" value="1"/>
</dbReference>
<dbReference type="Gene3D" id="1.10.10.10">
    <property type="entry name" value="Winged helix-like DNA-binding domain superfamily/Winged helix DNA-binding domain"/>
    <property type="match status" value="1"/>
</dbReference>
<dbReference type="Pfam" id="PF00126">
    <property type="entry name" value="HTH_1"/>
    <property type="match status" value="1"/>
</dbReference>
<evidence type="ECO:0000313" key="7">
    <source>
        <dbReference type="Proteomes" id="UP001629249"/>
    </source>
</evidence>
<proteinExistence type="inferred from homology"/>
<evidence type="ECO:0000256" key="3">
    <source>
        <dbReference type="ARBA" id="ARBA00023125"/>
    </source>
</evidence>
<evidence type="ECO:0000259" key="5">
    <source>
        <dbReference type="PROSITE" id="PS50931"/>
    </source>
</evidence>
<gene>
    <name evidence="6" type="ORF">PQR66_36810</name>
</gene>
<name>A0ABW9A0Z5_9BURK</name>
<dbReference type="PROSITE" id="PS50931">
    <property type="entry name" value="HTH_LYSR"/>
    <property type="match status" value="1"/>
</dbReference>
<evidence type="ECO:0000256" key="2">
    <source>
        <dbReference type="ARBA" id="ARBA00023015"/>
    </source>
</evidence>
<evidence type="ECO:0000256" key="4">
    <source>
        <dbReference type="ARBA" id="ARBA00023163"/>
    </source>
</evidence>
<protein>
    <submittedName>
        <fullName evidence="6">LysR substrate-binding domain-containing protein</fullName>
    </submittedName>
</protein>
<dbReference type="PANTHER" id="PTHR30537:SF72">
    <property type="entry name" value="LYSR FAMILY TRANSCRIPTIONAL REGULATOR"/>
    <property type="match status" value="1"/>
</dbReference>
<evidence type="ECO:0000313" key="6">
    <source>
        <dbReference type="EMBL" id="MFL9888635.1"/>
    </source>
</evidence>